<evidence type="ECO:0000313" key="6">
    <source>
        <dbReference type="EMBL" id="MDP1421344.1"/>
    </source>
</evidence>
<dbReference type="EC" id="1.5.3.2" evidence="6"/>
<dbReference type="InterPro" id="IPR006076">
    <property type="entry name" value="FAD-dep_OxRdtase"/>
</dbReference>
<comment type="cofactor">
    <cofactor evidence="1">
        <name>FAD</name>
        <dbReference type="ChEBI" id="CHEBI:57692"/>
    </cofactor>
</comment>
<dbReference type="InterPro" id="IPR045170">
    <property type="entry name" value="MTOX"/>
</dbReference>
<dbReference type="Pfam" id="PF01266">
    <property type="entry name" value="DAO"/>
    <property type="match status" value="1"/>
</dbReference>
<dbReference type="AlphaFoldDB" id="A0AA90NWZ0"/>
<keyword evidence="2" id="KW-0285">Flavoprotein</keyword>
<evidence type="ECO:0000256" key="4">
    <source>
        <dbReference type="ARBA" id="ARBA00023002"/>
    </source>
</evidence>
<dbReference type="SUPFAM" id="SSF54373">
    <property type="entry name" value="FAD-linked reductases, C-terminal domain"/>
    <property type="match status" value="1"/>
</dbReference>
<sequence length="379" mass="42152">MHYDVIVIGAGSMGMSSGYYLSKNGQKVLLLDSFTPPHNKGSHHGETRIIRHAYGEGMEYISLALKSQKLWGELERNSGKQLFLPTGVLNAGSENSTFIKQVKAGSKEYGLPMKILDSQEIHDRWPGITLPEDYIGCYESTSGVLKSEECLRAYQQLAKSHGADIIVNSEVRKIVVHGNGVTIKTDEQTFHSESLVVAVGAWAPKILAMLDLDLPLEPIRKTFAWFHTNEKLYNHNVFPAFTFDTSVGTYYGFPSINGSGMKIGRHDGGTRINPDGCIEGFGELDEDEGDLVKFLRKYMPDDQKMKYGKTCIYTMTPDEHFIVDKHPYYPHIAIAAGFSGHGFKFSSVMGEILSDLIISGKSKEDISLFSIDRFKNGMS</sequence>
<protein>
    <submittedName>
        <fullName evidence="6">N-methyl-L-tryptophan oxidase</fullName>
        <ecNumber evidence="6">1.5.3.2</ecNumber>
    </submittedName>
</protein>
<accession>A0AA90NWZ0</accession>
<dbReference type="RefSeq" id="WP_305162370.1">
    <property type="nucleotide sequence ID" value="NZ_JAUUTP010000039.1"/>
</dbReference>
<dbReference type="GO" id="GO:0050131">
    <property type="term" value="F:N-methyl-L-amino-acid oxidase activity"/>
    <property type="evidence" value="ECO:0007669"/>
    <property type="project" value="UniProtKB-EC"/>
</dbReference>
<feature type="domain" description="FAD dependent oxidoreductase" evidence="5">
    <location>
        <begin position="4"/>
        <end position="356"/>
    </location>
</feature>
<dbReference type="Proteomes" id="UP001178277">
    <property type="component" value="Unassembled WGS sequence"/>
</dbReference>
<dbReference type="SUPFAM" id="SSF51905">
    <property type="entry name" value="FAD/NAD(P)-binding domain"/>
    <property type="match status" value="1"/>
</dbReference>
<dbReference type="GO" id="GO:0008115">
    <property type="term" value="F:sarcosine oxidase activity"/>
    <property type="evidence" value="ECO:0007669"/>
    <property type="project" value="TreeGrafter"/>
</dbReference>
<evidence type="ECO:0000313" key="7">
    <source>
        <dbReference type="Proteomes" id="UP001178277"/>
    </source>
</evidence>
<proteinExistence type="predicted"/>
<dbReference type="PANTHER" id="PTHR10961">
    <property type="entry name" value="PEROXISOMAL SARCOSINE OXIDASE"/>
    <property type="match status" value="1"/>
</dbReference>
<dbReference type="NCBIfam" id="NF008425">
    <property type="entry name" value="PRK11259.1"/>
    <property type="match status" value="1"/>
</dbReference>
<dbReference type="GO" id="GO:0005829">
    <property type="term" value="C:cytosol"/>
    <property type="evidence" value="ECO:0007669"/>
    <property type="project" value="TreeGrafter"/>
</dbReference>
<evidence type="ECO:0000256" key="1">
    <source>
        <dbReference type="ARBA" id="ARBA00001974"/>
    </source>
</evidence>
<dbReference type="PANTHER" id="PTHR10961:SF7">
    <property type="entry name" value="FAD DEPENDENT OXIDOREDUCTASE DOMAIN-CONTAINING PROTEIN"/>
    <property type="match status" value="1"/>
</dbReference>
<evidence type="ECO:0000256" key="2">
    <source>
        <dbReference type="ARBA" id="ARBA00022630"/>
    </source>
</evidence>
<evidence type="ECO:0000259" key="5">
    <source>
        <dbReference type="Pfam" id="PF01266"/>
    </source>
</evidence>
<dbReference type="EMBL" id="JAUUTP010000039">
    <property type="protein sequence ID" value="MDP1421344.1"/>
    <property type="molecule type" value="Genomic_DNA"/>
</dbReference>
<keyword evidence="3" id="KW-0274">FAD</keyword>
<organism evidence="6 7">
    <name type="scientific">Peribacillus simplex</name>
    <dbReference type="NCBI Taxonomy" id="1478"/>
    <lineage>
        <taxon>Bacteria</taxon>
        <taxon>Bacillati</taxon>
        <taxon>Bacillota</taxon>
        <taxon>Bacilli</taxon>
        <taxon>Bacillales</taxon>
        <taxon>Bacillaceae</taxon>
        <taxon>Peribacillus</taxon>
    </lineage>
</organism>
<reference evidence="6" key="1">
    <citation type="submission" date="2023-07" db="EMBL/GenBank/DDBJ databases">
        <title>Murine gut Bacillus species.</title>
        <authorList>
            <person name="Gutman E."/>
            <person name="Hashuel R."/>
            <person name="Litvak Y."/>
        </authorList>
    </citation>
    <scope>NUCLEOTIDE SEQUENCE</scope>
    <source>
        <strain evidence="6">RU283</strain>
    </source>
</reference>
<comment type="caution">
    <text evidence="6">The sequence shown here is derived from an EMBL/GenBank/DDBJ whole genome shotgun (WGS) entry which is preliminary data.</text>
</comment>
<keyword evidence="4 6" id="KW-0560">Oxidoreductase</keyword>
<dbReference type="Gene3D" id="3.30.9.10">
    <property type="entry name" value="D-Amino Acid Oxidase, subunit A, domain 2"/>
    <property type="match status" value="1"/>
</dbReference>
<dbReference type="GO" id="GO:0050660">
    <property type="term" value="F:flavin adenine dinucleotide binding"/>
    <property type="evidence" value="ECO:0007669"/>
    <property type="project" value="InterPro"/>
</dbReference>
<gene>
    <name evidence="6" type="primary">solA</name>
    <name evidence="6" type="ORF">Q8G35_23955</name>
</gene>
<evidence type="ECO:0000256" key="3">
    <source>
        <dbReference type="ARBA" id="ARBA00022827"/>
    </source>
</evidence>
<name>A0AA90NWZ0_9BACI</name>
<dbReference type="InterPro" id="IPR036188">
    <property type="entry name" value="FAD/NAD-bd_sf"/>
</dbReference>
<dbReference type="Gene3D" id="3.50.50.60">
    <property type="entry name" value="FAD/NAD(P)-binding domain"/>
    <property type="match status" value="1"/>
</dbReference>